<evidence type="ECO:0000313" key="3">
    <source>
        <dbReference type="EMBL" id="OAE34326.1"/>
    </source>
</evidence>
<name>A0A176WPV4_MARPO</name>
<evidence type="ECO:0000259" key="2">
    <source>
        <dbReference type="PROSITE" id="PS51253"/>
    </source>
</evidence>
<dbReference type="GO" id="GO:0003677">
    <property type="term" value="F:DNA binding"/>
    <property type="evidence" value="ECO:0007669"/>
    <property type="project" value="UniProtKB-KW"/>
</dbReference>
<dbReference type="Pfam" id="PF03221">
    <property type="entry name" value="HTH_Tnp_Tc5"/>
    <property type="match status" value="1"/>
</dbReference>
<protein>
    <recommendedName>
        <fullName evidence="2">HTH CENPB-type domain-containing protein</fullName>
    </recommendedName>
</protein>
<dbReference type="EMBL" id="LVLJ01000416">
    <property type="protein sequence ID" value="OAE34326.1"/>
    <property type="molecule type" value="Genomic_DNA"/>
</dbReference>
<dbReference type="InterPro" id="IPR006600">
    <property type="entry name" value="HTH_CenpB_DNA-bd_dom"/>
</dbReference>
<comment type="caution">
    <text evidence="3">The sequence shown here is derived from an EMBL/GenBank/DDBJ whole genome shotgun (WGS) entry which is preliminary data.</text>
</comment>
<dbReference type="Gene3D" id="1.10.10.60">
    <property type="entry name" value="Homeodomain-like"/>
    <property type="match status" value="1"/>
</dbReference>
<feature type="domain" description="HTH CENPB-type" evidence="2">
    <location>
        <begin position="1"/>
        <end position="51"/>
    </location>
</feature>
<dbReference type="Proteomes" id="UP000077202">
    <property type="component" value="Unassembled WGS sequence"/>
</dbReference>
<reference evidence="3" key="1">
    <citation type="submission" date="2016-03" db="EMBL/GenBank/DDBJ databases">
        <title>Mechanisms controlling the formation of the plant cell surface in tip-growing cells are functionally conserved among land plants.</title>
        <authorList>
            <person name="Honkanen S."/>
            <person name="Jones V.A."/>
            <person name="Morieri G."/>
            <person name="Champion C."/>
            <person name="Hetherington A.J."/>
            <person name="Kelly S."/>
            <person name="Saint-Marcoux D."/>
            <person name="Proust H."/>
            <person name="Prescott H."/>
            <person name="Dolan L."/>
        </authorList>
    </citation>
    <scope>NUCLEOTIDE SEQUENCE [LARGE SCALE GENOMIC DNA]</scope>
    <source>
        <tissue evidence="3">Whole gametophyte</tissue>
    </source>
</reference>
<dbReference type="PROSITE" id="PS51253">
    <property type="entry name" value="HTH_CENPB"/>
    <property type="match status" value="1"/>
</dbReference>
<keyword evidence="1" id="KW-0238">DNA-binding</keyword>
<accession>A0A176WPV4</accession>
<organism evidence="3 4">
    <name type="scientific">Marchantia polymorpha subsp. ruderalis</name>
    <dbReference type="NCBI Taxonomy" id="1480154"/>
    <lineage>
        <taxon>Eukaryota</taxon>
        <taxon>Viridiplantae</taxon>
        <taxon>Streptophyta</taxon>
        <taxon>Embryophyta</taxon>
        <taxon>Marchantiophyta</taxon>
        <taxon>Marchantiopsida</taxon>
        <taxon>Marchantiidae</taxon>
        <taxon>Marchantiales</taxon>
        <taxon>Marchantiaceae</taxon>
        <taxon>Marchantia</taxon>
    </lineage>
</organism>
<evidence type="ECO:0000256" key="1">
    <source>
        <dbReference type="ARBA" id="ARBA00023125"/>
    </source>
</evidence>
<proteinExistence type="predicted"/>
<keyword evidence="4" id="KW-1185">Reference proteome</keyword>
<gene>
    <name evidence="3" type="ORF">AXG93_1054s1100</name>
</gene>
<dbReference type="AlphaFoldDB" id="A0A176WPV4"/>
<evidence type="ECO:0000313" key="4">
    <source>
        <dbReference type="Proteomes" id="UP000077202"/>
    </source>
</evidence>
<sequence>MRRANLPVPLSLAIAKAKSIAVSLSILKIDFKASRQWLRRFRQRRGLQKMLLHEEGVEVNKTDPQLLAALDELYVTIVHYEPETFTIWTRQYFFSVSCKAFANDEENQEDVNKDETITSQVTDGELGNSFVFSGLESLYKQVVDIEDHLMCSKVQVEAE</sequence>